<dbReference type="GO" id="GO:0009007">
    <property type="term" value="F:site-specific DNA-methyltransferase (adenine-specific) activity"/>
    <property type="evidence" value="ECO:0007669"/>
    <property type="project" value="UniProtKB-EC"/>
</dbReference>
<reference evidence="8 9" key="1">
    <citation type="submission" date="2019-12" db="EMBL/GenBank/DDBJ databases">
        <title>Isolation and characterization of three novel carbon monoxide-oxidizing members of Halobacteria from salione crusts and soils.</title>
        <authorList>
            <person name="Myers M.R."/>
            <person name="King G.M."/>
        </authorList>
    </citation>
    <scope>NUCLEOTIDE SEQUENCE [LARGE SCALE GENOMIC DNA]</scope>
    <source>
        <strain evidence="8 9">WSH3</strain>
    </source>
</reference>
<evidence type="ECO:0000256" key="4">
    <source>
        <dbReference type="ARBA" id="ARBA00022747"/>
    </source>
</evidence>
<evidence type="ECO:0000256" key="1">
    <source>
        <dbReference type="ARBA" id="ARBA00022603"/>
    </source>
</evidence>
<keyword evidence="2" id="KW-0808">Transferase</keyword>
<proteinExistence type="predicted"/>
<evidence type="ECO:0000259" key="6">
    <source>
        <dbReference type="Pfam" id="PF02384"/>
    </source>
</evidence>
<dbReference type="PANTHER" id="PTHR33841">
    <property type="entry name" value="DNA METHYLTRANSFERASE YEEA-RELATED"/>
    <property type="match status" value="1"/>
</dbReference>
<dbReference type="OrthoDB" id="45790at2157"/>
<dbReference type="Pfam" id="PF22837">
    <property type="entry name" value="M_Eco57I_C"/>
    <property type="match status" value="1"/>
</dbReference>
<dbReference type="PANTHER" id="PTHR33841:SF5">
    <property type="entry name" value="DNA METHYLASE (MODIFICATION METHYLASE) (METHYLTRANSFERASE)-RELATED"/>
    <property type="match status" value="1"/>
</dbReference>
<feature type="region of interest" description="Disordered" evidence="5">
    <location>
        <begin position="960"/>
        <end position="1009"/>
    </location>
</feature>
<dbReference type="GO" id="GO:0032259">
    <property type="term" value="P:methylation"/>
    <property type="evidence" value="ECO:0007669"/>
    <property type="project" value="UniProtKB-KW"/>
</dbReference>
<dbReference type="GO" id="GO:0009307">
    <property type="term" value="P:DNA restriction-modification system"/>
    <property type="evidence" value="ECO:0007669"/>
    <property type="project" value="UniProtKB-KW"/>
</dbReference>
<keyword evidence="3" id="KW-0949">S-adenosyl-L-methionine</keyword>
<dbReference type="InterPro" id="IPR054520">
    <property type="entry name" value="M_Eco57I_C"/>
</dbReference>
<evidence type="ECO:0000256" key="2">
    <source>
        <dbReference type="ARBA" id="ARBA00022679"/>
    </source>
</evidence>
<dbReference type="InterPro" id="IPR029063">
    <property type="entry name" value="SAM-dependent_MTases_sf"/>
</dbReference>
<feature type="compositionally biased region" description="Basic and acidic residues" evidence="5">
    <location>
        <begin position="986"/>
        <end position="999"/>
    </location>
</feature>
<sequence>MSSEADVISEFDHRLRSAIEEQDEYYNTTFTGISRELYADSTQGYADLVLEVGNEEPFLVIEAKREPEEEPDRSIDPYSQEVISQAANYAFHLGAEYFATYNRNRLVLFRTMERGTNLLDRKTLAYEIDDLAAFVPEFLEDLAGLEVDEVEWDPHQDAFIKRLGSFHDLMKEQFDTLLRERLENDSEFESRYEEWVEEQGWQERYEDNPDEIHASYASQSAYLLMNKLVFYKLLDEADAYVNVPDINIEQLVDAQTRRETFDRLIEQVDFEAVYEQSDIFDSLRLTERAQREVSSLLEDLEDYNLDQFDHDVIGQIYEEIIPPDERHSLGQYYTPKEIVELIIGLTVESSDDTILDPGCGSGGFLVGGYNEIESRSEDKDHEEILEQIYGVDINRFPAHLSAINLALRDLSTETHDTHIVVEDFFNLIESQGRVVSAQKADVGDSEEESEDEDDYGVEIPSTIDVAVANPPYIRNENIADEERVRSHLSNLGIDLSERSDIFCYFFTHAYEFLRKGDNDKPPGRMGYLTSNRWLTAGYGEDLQEFLLENTKINAIIDFQTQQFEVPLISTCVTILERCDDEEERNENLTELLHVKEELSPTEIIDILESDHEPGTLEDEGQGRYRRVTFRQGDLHDIERWDRYLYAPGIYWDLLDHEQICQFGEIADPNFGTKTGNNSYFYFESEEEYQEFGLDERFVTPILKHIAQTEYIRLTDEDPTWYVLDLHDIVGEILNNKENSIMEQRSDEEILLEEFEERGWDNLIQYLELGKEQDVHEGTSVQNIGKVWFDVGELPVAEIILPKEYWRDSRVLWNEAGIPLDQRNMEVDVTDDNVDPLVLLGIMNSSVFPLIREIEGQREQGQAMDRNELKVEQAEELHIPDPRTFSDEECEAIKSTIVEWMENERAIDAEGDEIEDWSDPEEIEEDPQKYQDRLDEAVLGAMGMEEKVEPIQSAVEQLIKDREAGGGESTAVLVESDSTDDDDEDGGREIEIPGARRVDDGGGQSSLNSF</sequence>
<feature type="domain" description="Type II methyltransferase M.Eco57I C-terminal" evidence="7">
    <location>
        <begin position="652"/>
        <end position="892"/>
    </location>
</feature>
<evidence type="ECO:0000313" key="9">
    <source>
        <dbReference type="Proteomes" id="UP000466535"/>
    </source>
</evidence>
<evidence type="ECO:0000259" key="7">
    <source>
        <dbReference type="Pfam" id="PF22837"/>
    </source>
</evidence>
<dbReference type="PRINTS" id="PR00507">
    <property type="entry name" value="N12N6MTFRASE"/>
</dbReference>
<name>A0A6B0TBB0_9EURY</name>
<keyword evidence="1 8" id="KW-0489">Methyltransferase</keyword>
<dbReference type="EMBL" id="WUUT01000006">
    <property type="protein sequence ID" value="MXR52913.1"/>
    <property type="molecule type" value="Genomic_DNA"/>
</dbReference>
<dbReference type="PROSITE" id="PS00092">
    <property type="entry name" value="N6_MTASE"/>
    <property type="match status" value="1"/>
</dbReference>
<dbReference type="InterPro" id="IPR003356">
    <property type="entry name" value="DNA_methylase_A-5"/>
</dbReference>
<evidence type="ECO:0000256" key="5">
    <source>
        <dbReference type="SAM" id="MobiDB-lite"/>
    </source>
</evidence>
<dbReference type="GO" id="GO:0003677">
    <property type="term" value="F:DNA binding"/>
    <property type="evidence" value="ECO:0007669"/>
    <property type="project" value="InterPro"/>
</dbReference>
<evidence type="ECO:0000256" key="3">
    <source>
        <dbReference type="ARBA" id="ARBA00022691"/>
    </source>
</evidence>
<dbReference type="SUPFAM" id="SSF53335">
    <property type="entry name" value="S-adenosyl-L-methionine-dependent methyltransferases"/>
    <property type="match status" value="1"/>
</dbReference>
<comment type="caution">
    <text evidence="8">The sequence shown here is derived from an EMBL/GenBank/DDBJ whole genome shotgun (WGS) entry which is preliminary data.</text>
</comment>
<gene>
    <name evidence="8" type="ORF">GRX03_15035</name>
</gene>
<keyword evidence="9" id="KW-1185">Reference proteome</keyword>
<evidence type="ECO:0000313" key="8">
    <source>
        <dbReference type="EMBL" id="MXR52913.1"/>
    </source>
</evidence>
<dbReference type="GO" id="GO:0008170">
    <property type="term" value="F:N-methyltransferase activity"/>
    <property type="evidence" value="ECO:0007669"/>
    <property type="project" value="InterPro"/>
</dbReference>
<feature type="compositionally biased region" description="Acidic residues" evidence="5">
    <location>
        <begin position="976"/>
        <end position="985"/>
    </location>
</feature>
<dbReference type="InterPro" id="IPR002052">
    <property type="entry name" value="DNA_methylase_N6_adenine_CS"/>
</dbReference>
<dbReference type="Pfam" id="PF02384">
    <property type="entry name" value="N6_Mtase"/>
    <property type="match status" value="1"/>
</dbReference>
<dbReference type="Proteomes" id="UP000466535">
    <property type="component" value="Unassembled WGS sequence"/>
</dbReference>
<dbReference type="InterPro" id="IPR050953">
    <property type="entry name" value="N4_N6_ade-DNA_methylase"/>
</dbReference>
<dbReference type="RefSeq" id="WP_159765039.1">
    <property type="nucleotide sequence ID" value="NZ_WUUT01000006.1"/>
</dbReference>
<protein>
    <submittedName>
        <fullName evidence="8">N-6 DNA methylase</fullName>
    </submittedName>
</protein>
<organism evidence="8 9">
    <name type="scientific">Halovenus carboxidivorans</name>
    <dbReference type="NCBI Taxonomy" id="2692199"/>
    <lineage>
        <taxon>Archaea</taxon>
        <taxon>Methanobacteriati</taxon>
        <taxon>Methanobacteriota</taxon>
        <taxon>Stenosarchaea group</taxon>
        <taxon>Halobacteria</taxon>
        <taxon>Halobacteriales</taxon>
        <taxon>Haloarculaceae</taxon>
        <taxon>Halovenus</taxon>
    </lineage>
</organism>
<dbReference type="AlphaFoldDB" id="A0A6B0TBB0"/>
<dbReference type="Gene3D" id="3.40.50.150">
    <property type="entry name" value="Vaccinia Virus protein VP39"/>
    <property type="match status" value="1"/>
</dbReference>
<feature type="domain" description="DNA methylase adenine-specific" evidence="6">
    <location>
        <begin position="310"/>
        <end position="581"/>
    </location>
</feature>
<accession>A0A6B0TBB0</accession>
<keyword evidence="4" id="KW-0680">Restriction system</keyword>